<evidence type="ECO:0000256" key="1">
    <source>
        <dbReference type="ARBA" id="ARBA00023002"/>
    </source>
</evidence>
<feature type="domain" description="Aldehyde dehydrogenase" evidence="2">
    <location>
        <begin position="11"/>
        <end position="79"/>
    </location>
</feature>
<dbReference type="Gene3D" id="3.40.605.10">
    <property type="entry name" value="Aldehyde Dehydrogenase, Chain A, domain 1"/>
    <property type="match status" value="1"/>
</dbReference>
<dbReference type="Proteomes" id="UP001229486">
    <property type="component" value="Unassembled WGS sequence"/>
</dbReference>
<accession>A0AB73IM61</accession>
<protein>
    <submittedName>
        <fullName evidence="3">Acyl-CoA reductase-like NAD-dependent aldehyde dehydrogenase</fullName>
    </submittedName>
</protein>
<dbReference type="GO" id="GO:0016491">
    <property type="term" value="F:oxidoreductase activity"/>
    <property type="evidence" value="ECO:0007669"/>
    <property type="project" value="UniProtKB-KW"/>
</dbReference>
<evidence type="ECO:0000313" key="4">
    <source>
        <dbReference type="Proteomes" id="UP001229486"/>
    </source>
</evidence>
<keyword evidence="1" id="KW-0560">Oxidoreductase</keyword>
<evidence type="ECO:0000259" key="2">
    <source>
        <dbReference type="Pfam" id="PF00171"/>
    </source>
</evidence>
<reference evidence="3" key="1">
    <citation type="submission" date="2023-07" db="EMBL/GenBank/DDBJ databases">
        <title>Sorghum-associated microbial communities from plants grown in Nebraska, USA.</title>
        <authorList>
            <person name="Schachtman D."/>
        </authorList>
    </citation>
    <scope>NUCLEOTIDE SEQUENCE</scope>
    <source>
        <strain evidence="3">DS1061</strain>
    </source>
</reference>
<gene>
    <name evidence="3" type="ORF">J2793_006565</name>
</gene>
<evidence type="ECO:0000313" key="3">
    <source>
        <dbReference type="EMBL" id="MDP9651090.1"/>
    </source>
</evidence>
<dbReference type="RefSeq" id="WP_392395798.1">
    <property type="nucleotide sequence ID" value="NZ_JAURTK010000015.1"/>
</dbReference>
<dbReference type="Pfam" id="PF00171">
    <property type="entry name" value="Aldedh"/>
    <property type="match status" value="1"/>
</dbReference>
<sequence length="110" mass="11583">MSAQQSTMHGAVHRAAELAHAAAPMWGRSRAQARAALLTGLAEALEANAAALVDLANAETGLGAARLNGEIARTAFQLQGFLRRKSGQACHIARSTIPPLRAPRRPVVRI</sequence>
<dbReference type="AlphaFoldDB" id="A0AB73IM61"/>
<comment type="caution">
    <text evidence="3">The sequence shown here is derived from an EMBL/GenBank/DDBJ whole genome shotgun (WGS) entry which is preliminary data.</text>
</comment>
<dbReference type="EMBL" id="JAURTK010000015">
    <property type="protein sequence ID" value="MDP9651090.1"/>
    <property type="molecule type" value="Genomic_DNA"/>
</dbReference>
<proteinExistence type="predicted"/>
<dbReference type="InterPro" id="IPR016161">
    <property type="entry name" value="Ald_DH/histidinol_DH"/>
</dbReference>
<dbReference type="InterPro" id="IPR016162">
    <property type="entry name" value="Ald_DH_N"/>
</dbReference>
<dbReference type="InterPro" id="IPR015590">
    <property type="entry name" value="Aldehyde_DH_dom"/>
</dbReference>
<name>A0AB73IM61_9BURK</name>
<dbReference type="SUPFAM" id="SSF53720">
    <property type="entry name" value="ALDH-like"/>
    <property type="match status" value="1"/>
</dbReference>
<organism evidence="3 4">
    <name type="scientific">Paraburkholderia caledonica</name>
    <dbReference type="NCBI Taxonomy" id="134536"/>
    <lineage>
        <taxon>Bacteria</taxon>
        <taxon>Pseudomonadati</taxon>
        <taxon>Pseudomonadota</taxon>
        <taxon>Betaproteobacteria</taxon>
        <taxon>Burkholderiales</taxon>
        <taxon>Burkholderiaceae</taxon>
        <taxon>Paraburkholderia</taxon>
    </lineage>
</organism>